<name>A0ABU7LUM5_9PROT</name>
<keyword evidence="1" id="KW-0472">Membrane</keyword>
<organism evidence="2 3">
    <name type="scientific">Hyphobacterium marinum</name>
    <dbReference type="NCBI Taxonomy" id="3116574"/>
    <lineage>
        <taxon>Bacteria</taxon>
        <taxon>Pseudomonadati</taxon>
        <taxon>Pseudomonadota</taxon>
        <taxon>Alphaproteobacteria</taxon>
        <taxon>Maricaulales</taxon>
        <taxon>Maricaulaceae</taxon>
        <taxon>Hyphobacterium</taxon>
    </lineage>
</organism>
<comment type="caution">
    <text evidence="2">The sequence shown here is derived from an EMBL/GenBank/DDBJ whole genome shotgun (WGS) entry which is preliminary data.</text>
</comment>
<feature type="transmembrane region" description="Helical" evidence="1">
    <location>
        <begin position="82"/>
        <end position="101"/>
    </location>
</feature>
<proteinExistence type="predicted"/>
<reference evidence="2 3" key="1">
    <citation type="submission" date="2024-01" db="EMBL/GenBank/DDBJ databases">
        <title>Hyphobacterium bacterium isolated from marine sediment.</title>
        <authorList>
            <person name="Zhao S."/>
        </authorList>
    </citation>
    <scope>NUCLEOTIDE SEQUENCE [LARGE SCALE GENOMIC DNA]</scope>
    <source>
        <strain evidence="2 3">Y60-23</strain>
    </source>
</reference>
<dbReference type="RefSeq" id="WP_330194794.1">
    <property type="nucleotide sequence ID" value="NZ_JAZDRO010000001.1"/>
</dbReference>
<keyword evidence="1" id="KW-0812">Transmembrane</keyword>
<keyword evidence="3" id="KW-1185">Reference proteome</keyword>
<keyword evidence="1" id="KW-1133">Transmembrane helix</keyword>
<feature type="transmembrane region" description="Helical" evidence="1">
    <location>
        <begin position="12"/>
        <end position="30"/>
    </location>
</feature>
<accession>A0ABU7LUM5</accession>
<evidence type="ECO:0008006" key="4">
    <source>
        <dbReference type="Google" id="ProtNLM"/>
    </source>
</evidence>
<dbReference type="Proteomes" id="UP001310692">
    <property type="component" value="Unassembled WGS sequence"/>
</dbReference>
<feature type="transmembrane region" description="Helical" evidence="1">
    <location>
        <begin position="42"/>
        <end position="62"/>
    </location>
</feature>
<evidence type="ECO:0000313" key="3">
    <source>
        <dbReference type="Proteomes" id="UP001310692"/>
    </source>
</evidence>
<protein>
    <recommendedName>
        <fullName evidence="4">Prolipoprotein diacylglyceryl transferase</fullName>
    </recommendedName>
</protein>
<evidence type="ECO:0000313" key="2">
    <source>
        <dbReference type="EMBL" id="MEE2565256.1"/>
    </source>
</evidence>
<sequence length="265" mass="28816">MTFDIEHAGPFLAFTGAAFIAALFGFWHLWQRHRQGDSAVRLAVPILAGLVLAVIAGLSIWHNRNGEVLGFLFGSETRDVGLSEYGVVVLLAGCAVLFGVTGSREAGWNRLPFAAAAAACLVIAGEELSWGQWIFHWDTPDALAAVNLQNETNAHNLVDPRIYDLIYSVIGFGILFAAGLAYVGFRRAPAADQWFPVRMLSTAGRWLRDSRSGLVLTLSAGVLLQHELFEEYSEFVVAFAAFLFLLHLESGSRTRSSSHGTVAHA</sequence>
<feature type="transmembrane region" description="Helical" evidence="1">
    <location>
        <begin position="113"/>
        <end position="135"/>
    </location>
</feature>
<dbReference type="EMBL" id="JAZDRO010000001">
    <property type="protein sequence ID" value="MEE2565256.1"/>
    <property type="molecule type" value="Genomic_DNA"/>
</dbReference>
<gene>
    <name evidence="2" type="ORF">V0U35_01080</name>
</gene>
<evidence type="ECO:0000256" key="1">
    <source>
        <dbReference type="SAM" id="Phobius"/>
    </source>
</evidence>
<feature type="transmembrane region" description="Helical" evidence="1">
    <location>
        <begin position="165"/>
        <end position="185"/>
    </location>
</feature>